<dbReference type="EMBL" id="CVMT01000019">
    <property type="protein sequence ID" value="CRG92816.1"/>
    <property type="molecule type" value="Genomic_DNA"/>
</dbReference>
<reference evidence="1 2" key="1">
    <citation type="submission" date="2015-04" db="EMBL/GenBank/DDBJ databases">
        <authorList>
            <person name="Syromyatnikov M.Y."/>
            <person name="Popov V.N."/>
        </authorList>
    </citation>
    <scope>NUCLEOTIDE SEQUENCE [LARGE SCALE GENOMIC DNA]</scope>
    <source>
        <strain evidence="1">WF-38-12</strain>
    </source>
</reference>
<organism evidence="1 2">
    <name type="scientific">Talaromyces islandicus</name>
    <name type="common">Penicillium islandicum</name>
    <dbReference type="NCBI Taxonomy" id="28573"/>
    <lineage>
        <taxon>Eukaryota</taxon>
        <taxon>Fungi</taxon>
        <taxon>Dikarya</taxon>
        <taxon>Ascomycota</taxon>
        <taxon>Pezizomycotina</taxon>
        <taxon>Eurotiomycetes</taxon>
        <taxon>Eurotiomycetidae</taxon>
        <taxon>Eurotiales</taxon>
        <taxon>Trichocomaceae</taxon>
        <taxon>Talaromyces</taxon>
        <taxon>Talaromyces sect. Islandici</taxon>
    </lineage>
</organism>
<dbReference type="Proteomes" id="UP000054383">
    <property type="component" value="Unassembled WGS sequence"/>
</dbReference>
<accession>A0A0U1MCY8</accession>
<dbReference type="OrthoDB" id="4226305at2759"/>
<sequence>MNEAESLALLRARVPDSRSPAEDETALVQALEYSPLAITQAAAYITNRSPLIAASAYLRLFLQNEDSTDLCRDPNIRYAVITTWQLSFEEIQQSRPAATDLLAVMNMIDRYQSERGWTHTSSSTAGRLNHEGSWHEYSRVAITRVGHDVDRSLRMPKACWRLQVTLIMEINFTPPRLNLILGGTSTHRNAPSGDTNITIVISRLGWKDRYHYDVPWEMATEDQIIILTVPNNAIAFQSTGTCAVLPEREHQ</sequence>
<dbReference type="AlphaFoldDB" id="A0A0U1MCY8"/>
<evidence type="ECO:0000313" key="2">
    <source>
        <dbReference type="Proteomes" id="UP000054383"/>
    </source>
</evidence>
<protein>
    <submittedName>
        <fullName evidence="1">Pc13g00220</fullName>
    </submittedName>
</protein>
<gene>
    <name evidence="1" type="ORF">PISL3812_09885</name>
</gene>
<evidence type="ECO:0000313" key="1">
    <source>
        <dbReference type="EMBL" id="CRG92816.1"/>
    </source>
</evidence>
<keyword evidence="2" id="KW-1185">Reference proteome</keyword>
<proteinExistence type="predicted"/>
<name>A0A0U1MCY8_TALIS</name>